<reference evidence="4 5" key="1">
    <citation type="submission" date="2019-02" db="EMBL/GenBank/DDBJ databases">
        <title>Deep-cultivation of Planctomycetes and their phenomic and genomic characterization uncovers novel biology.</title>
        <authorList>
            <person name="Wiegand S."/>
            <person name="Jogler M."/>
            <person name="Boedeker C."/>
            <person name="Pinto D."/>
            <person name="Vollmers J."/>
            <person name="Rivas-Marin E."/>
            <person name="Kohn T."/>
            <person name="Peeters S.H."/>
            <person name="Heuer A."/>
            <person name="Rast P."/>
            <person name="Oberbeckmann S."/>
            <person name="Bunk B."/>
            <person name="Jeske O."/>
            <person name="Meyerdierks A."/>
            <person name="Storesund J.E."/>
            <person name="Kallscheuer N."/>
            <person name="Luecker S."/>
            <person name="Lage O.M."/>
            <person name="Pohl T."/>
            <person name="Merkel B.J."/>
            <person name="Hornburger P."/>
            <person name="Mueller R.-W."/>
            <person name="Bruemmer F."/>
            <person name="Labrenz M."/>
            <person name="Spormann A.M."/>
            <person name="Op den Camp H."/>
            <person name="Overmann J."/>
            <person name="Amann R."/>
            <person name="Jetten M.S.M."/>
            <person name="Mascher T."/>
            <person name="Medema M.H."/>
            <person name="Devos D.P."/>
            <person name="Kaster A.-K."/>
            <person name="Ovreas L."/>
            <person name="Rohde M."/>
            <person name="Galperin M.Y."/>
            <person name="Jogler C."/>
        </authorList>
    </citation>
    <scope>NUCLEOTIDE SEQUENCE [LARGE SCALE GENOMIC DNA]</scope>
    <source>
        <strain evidence="4 5">ETA_A1</strain>
    </source>
</reference>
<dbReference type="SUPFAM" id="SSF50978">
    <property type="entry name" value="WD40 repeat-like"/>
    <property type="match status" value="1"/>
</dbReference>
<dbReference type="InterPro" id="IPR015943">
    <property type="entry name" value="WD40/YVTN_repeat-like_dom_sf"/>
</dbReference>
<dbReference type="AlphaFoldDB" id="A0A517XNF5"/>
<dbReference type="Pfam" id="PF00400">
    <property type="entry name" value="WD40"/>
    <property type="match status" value="2"/>
</dbReference>
<name>A0A517XNF5_9BACT</name>
<evidence type="ECO:0000256" key="2">
    <source>
        <dbReference type="ARBA" id="ARBA00022737"/>
    </source>
</evidence>
<organism evidence="4 5">
    <name type="scientific">Urbifossiella limnaea</name>
    <dbReference type="NCBI Taxonomy" id="2528023"/>
    <lineage>
        <taxon>Bacteria</taxon>
        <taxon>Pseudomonadati</taxon>
        <taxon>Planctomycetota</taxon>
        <taxon>Planctomycetia</taxon>
        <taxon>Gemmatales</taxon>
        <taxon>Gemmataceae</taxon>
        <taxon>Urbifossiella</taxon>
    </lineage>
</organism>
<dbReference type="InterPro" id="IPR001680">
    <property type="entry name" value="WD40_rpt"/>
</dbReference>
<accession>A0A517XNF5</accession>
<dbReference type="SMART" id="SM00320">
    <property type="entry name" value="WD40"/>
    <property type="match status" value="2"/>
</dbReference>
<evidence type="ECO:0000256" key="3">
    <source>
        <dbReference type="PROSITE-ProRule" id="PRU00221"/>
    </source>
</evidence>
<dbReference type="InterPro" id="IPR036322">
    <property type="entry name" value="WD40_repeat_dom_sf"/>
</dbReference>
<protein>
    <submittedName>
        <fullName evidence="4">WD domain, G-beta repeat</fullName>
    </submittedName>
</protein>
<dbReference type="PANTHER" id="PTHR19848">
    <property type="entry name" value="WD40 REPEAT PROTEIN"/>
    <property type="match status" value="1"/>
</dbReference>
<dbReference type="PANTHER" id="PTHR19848:SF8">
    <property type="entry name" value="F-BOX AND WD REPEAT DOMAIN CONTAINING 7"/>
    <property type="match status" value="1"/>
</dbReference>
<evidence type="ECO:0000313" key="5">
    <source>
        <dbReference type="Proteomes" id="UP000319576"/>
    </source>
</evidence>
<gene>
    <name evidence="4" type="ORF">ETAA1_09070</name>
</gene>
<sequence length="95" mass="10462" precursor="true">MRVPNARTTEDVACLKGHAGDVWAVGFSADGRTLASGDGDWHRPGDVRLWNTADWTERAALRHTGEVLALAFDPTRPRLAAGSWDKPVKVWTLPR</sequence>
<dbReference type="Gene3D" id="2.130.10.10">
    <property type="entry name" value="YVTN repeat-like/Quinoprotein amine dehydrogenase"/>
    <property type="match status" value="1"/>
</dbReference>
<evidence type="ECO:0000313" key="4">
    <source>
        <dbReference type="EMBL" id="QDU19006.1"/>
    </source>
</evidence>
<dbReference type="Proteomes" id="UP000319576">
    <property type="component" value="Chromosome"/>
</dbReference>
<dbReference type="PROSITE" id="PS50082">
    <property type="entry name" value="WD_REPEATS_2"/>
    <property type="match status" value="1"/>
</dbReference>
<dbReference type="OrthoDB" id="277950at2"/>
<evidence type="ECO:0000256" key="1">
    <source>
        <dbReference type="ARBA" id="ARBA00022574"/>
    </source>
</evidence>
<dbReference type="EMBL" id="CP036273">
    <property type="protein sequence ID" value="QDU19006.1"/>
    <property type="molecule type" value="Genomic_DNA"/>
</dbReference>
<dbReference type="PROSITE" id="PS50294">
    <property type="entry name" value="WD_REPEATS_REGION"/>
    <property type="match status" value="1"/>
</dbReference>
<dbReference type="KEGG" id="uli:ETAA1_09070"/>
<keyword evidence="5" id="KW-1185">Reference proteome</keyword>
<keyword evidence="2" id="KW-0677">Repeat</keyword>
<proteinExistence type="predicted"/>
<keyword evidence="1 3" id="KW-0853">WD repeat</keyword>
<feature type="repeat" description="WD" evidence="3">
    <location>
        <begin position="60"/>
        <end position="95"/>
    </location>
</feature>